<dbReference type="EMBL" id="FOPJ01000011">
    <property type="protein sequence ID" value="SFG71281.1"/>
    <property type="molecule type" value="Genomic_DNA"/>
</dbReference>
<feature type="compositionally biased region" description="Pro residues" evidence="1">
    <location>
        <begin position="580"/>
        <end position="598"/>
    </location>
</feature>
<keyword evidence="5" id="KW-1185">Reference proteome</keyword>
<evidence type="ECO:0000313" key="4">
    <source>
        <dbReference type="EMBL" id="SFG71281.1"/>
    </source>
</evidence>
<keyword evidence="2" id="KW-0472">Membrane</keyword>
<dbReference type="Gene3D" id="2.60.40.10">
    <property type="entry name" value="Immunoglobulins"/>
    <property type="match status" value="1"/>
</dbReference>
<sequence length="640" mass="70236">MLDHCEGFRTTIRFYLAEDSPGSPTLQFRFGTTWQYRTEEMLSNNDLQLKPVENFLYDGEPVSREQYDPENPALVDSEGNLVRMGGDGLYEPVHYTFEDTFGPGEEHTIQFDSYFPADGANAALSWGTGSTGDTTGGSIGATANGLWVSPPAKMDFRYVLHSEYLAARGIAQDAELTKDFDLPGLPERNWATAASGIEDTTFDLLSCLEEPGQHLADVTNSLPINQIYGELPYDTPTLFEDKVGTSGFAEWPWQWYVYQDGQWQPKKGLRPMNRNGTAFDPYYNEDGSYMELPYKPTVESLIRDIPGYEYVDNDITILEKGQFDVNQPAHSYKYNPAPNVLLRKVNGANTQHFYYTYRPKPGTFELSKAGVSYTWNEDEKNFDEVKEPLEGAEFELYEVVDTKTTPCGLAPDLTNTETVTVCDAKTPSSAEELEDLAAADPTGCEEKTVRKIVLEGTQATDGIFTTNADGIFSPEGEPSLTPGNYLVREVSAPGEHIILNEWIPFTIPLQVEETTSAVAVQADNYLPPPPPPTPTPTPTTTPPVPTTPNTTPPETTTVTTETTPPETTTVTPPTVTVPLSTPPSTPPAITPPATPPNKPPHDPDKPILAITGANVAKTGAIALLFCVVGLALIRSHRRSN</sequence>
<feature type="domain" description="SpaA-like prealbumin fold" evidence="3">
    <location>
        <begin position="383"/>
        <end position="508"/>
    </location>
</feature>
<feature type="compositionally biased region" description="Pro residues" evidence="1">
    <location>
        <begin position="526"/>
        <end position="546"/>
    </location>
</feature>
<gene>
    <name evidence="4" type="ORF">SAMN05660282_01708</name>
</gene>
<dbReference type="Proteomes" id="UP000199065">
    <property type="component" value="Unassembled WGS sequence"/>
</dbReference>
<evidence type="ECO:0000256" key="1">
    <source>
        <dbReference type="SAM" id="MobiDB-lite"/>
    </source>
</evidence>
<evidence type="ECO:0000256" key="2">
    <source>
        <dbReference type="SAM" id="Phobius"/>
    </source>
</evidence>
<organism evidence="4 5">
    <name type="scientific">Corynebacterium spheniscorum</name>
    <dbReference type="NCBI Taxonomy" id="185761"/>
    <lineage>
        <taxon>Bacteria</taxon>
        <taxon>Bacillati</taxon>
        <taxon>Actinomycetota</taxon>
        <taxon>Actinomycetes</taxon>
        <taxon>Mycobacteriales</taxon>
        <taxon>Corynebacteriaceae</taxon>
        <taxon>Corynebacterium</taxon>
    </lineage>
</organism>
<keyword evidence="2" id="KW-0812">Transmembrane</keyword>
<dbReference type="InterPro" id="IPR041033">
    <property type="entry name" value="SpaA_PFL_dom_1"/>
</dbReference>
<dbReference type="InterPro" id="IPR013783">
    <property type="entry name" value="Ig-like_fold"/>
</dbReference>
<dbReference type="GO" id="GO:0005975">
    <property type="term" value="P:carbohydrate metabolic process"/>
    <property type="evidence" value="ECO:0007669"/>
    <property type="project" value="UniProtKB-ARBA"/>
</dbReference>
<dbReference type="Pfam" id="PF17802">
    <property type="entry name" value="SpaA"/>
    <property type="match status" value="1"/>
</dbReference>
<dbReference type="AlphaFoldDB" id="A0A1I2U9J8"/>
<feature type="transmembrane region" description="Helical" evidence="2">
    <location>
        <begin position="607"/>
        <end position="633"/>
    </location>
</feature>
<keyword evidence="2" id="KW-1133">Transmembrane helix</keyword>
<accession>A0A1I2U9J8</accession>
<protein>
    <recommendedName>
        <fullName evidence="3">SpaA-like prealbumin fold domain-containing protein</fullName>
    </recommendedName>
</protein>
<feature type="region of interest" description="Disordered" evidence="1">
    <location>
        <begin position="522"/>
        <end position="604"/>
    </location>
</feature>
<proteinExistence type="predicted"/>
<feature type="compositionally biased region" description="Low complexity" evidence="1">
    <location>
        <begin position="547"/>
        <end position="579"/>
    </location>
</feature>
<reference evidence="4 5" key="1">
    <citation type="submission" date="2016-10" db="EMBL/GenBank/DDBJ databases">
        <authorList>
            <person name="de Groot N.N."/>
        </authorList>
    </citation>
    <scope>NUCLEOTIDE SEQUENCE [LARGE SCALE GENOMIC DNA]</scope>
    <source>
        <strain>J11</strain>
        <strain evidence="5">PG 39</strain>
    </source>
</reference>
<evidence type="ECO:0000259" key="3">
    <source>
        <dbReference type="Pfam" id="PF17802"/>
    </source>
</evidence>
<dbReference type="STRING" id="185761.SAMN05660282_01708"/>
<name>A0A1I2U9J8_9CORY</name>
<evidence type="ECO:0000313" key="5">
    <source>
        <dbReference type="Proteomes" id="UP000199065"/>
    </source>
</evidence>